<protein>
    <submittedName>
        <fullName evidence="4">Cadherin cytoplasmic C-terminal domain-containing protein</fullName>
    </submittedName>
</protein>
<accession>A0A5S6R1V7</accession>
<feature type="region of interest" description="Disordered" evidence="1">
    <location>
        <begin position="82"/>
        <end position="105"/>
    </location>
</feature>
<evidence type="ECO:0000313" key="3">
    <source>
        <dbReference type="Proteomes" id="UP000046395"/>
    </source>
</evidence>
<sequence length="312" mass="33960">MPPRLTADILLFSWFAATSIFFCTGYPTGTLPGGMDESQRAQQVVDALMKSYVEETNDGYYPGSRGPPGPMPDTFEPAEVVFESSGDSDSPAPPYIHSPDNNDNQPLVDPLLGNVATESAEVNTADIDTIEATAKTDAPVVPEMNESATLSNKEDSDSLALRKLLPDDNERRPLGYLDPGSLTLTLVIVVAVMFIVSLVGLVLLTAWQYRRRRCSHRWTVSKAKSPAFQSDAWCYENVSDGGTMKKRDSVYLSGATLKPFAYAGSLATSNGTTRSSLFSESATRSFYDSEGHRWSDGEVHAGCSPYREKLVS</sequence>
<organism evidence="3 4">
    <name type="scientific">Trichuris muris</name>
    <name type="common">Mouse whipworm</name>
    <dbReference type="NCBI Taxonomy" id="70415"/>
    <lineage>
        <taxon>Eukaryota</taxon>
        <taxon>Metazoa</taxon>
        <taxon>Ecdysozoa</taxon>
        <taxon>Nematoda</taxon>
        <taxon>Enoplea</taxon>
        <taxon>Dorylaimia</taxon>
        <taxon>Trichinellida</taxon>
        <taxon>Trichuridae</taxon>
        <taxon>Trichuris</taxon>
    </lineage>
</organism>
<feature type="transmembrane region" description="Helical" evidence="2">
    <location>
        <begin position="9"/>
        <end position="28"/>
    </location>
</feature>
<feature type="transmembrane region" description="Helical" evidence="2">
    <location>
        <begin position="182"/>
        <end position="207"/>
    </location>
</feature>
<keyword evidence="2" id="KW-0472">Membrane</keyword>
<dbReference type="Proteomes" id="UP000046395">
    <property type="component" value="Unassembled WGS sequence"/>
</dbReference>
<proteinExistence type="predicted"/>
<name>A0A5S6R1V7_TRIMR</name>
<keyword evidence="2" id="KW-0812">Transmembrane</keyword>
<dbReference type="AlphaFoldDB" id="A0A5S6R1V7"/>
<reference evidence="4" key="1">
    <citation type="submission" date="2019-12" db="UniProtKB">
        <authorList>
            <consortium name="WormBaseParasite"/>
        </authorList>
    </citation>
    <scope>IDENTIFICATION</scope>
</reference>
<evidence type="ECO:0000256" key="2">
    <source>
        <dbReference type="SAM" id="Phobius"/>
    </source>
</evidence>
<evidence type="ECO:0000313" key="4">
    <source>
        <dbReference type="WBParaSite" id="TMUE_3000013631.1"/>
    </source>
</evidence>
<keyword evidence="2" id="KW-1133">Transmembrane helix</keyword>
<dbReference type="WBParaSite" id="TMUE_3000013631.1">
    <property type="protein sequence ID" value="TMUE_3000013631.1"/>
    <property type="gene ID" value="WBGene00288837"/>
</dbReference>
<keyword evidence="3" id="KW-1185">Reference proteome</keyword>
<evidence type="ECO:0000256" key="1">
    <source>
        <dbReference type="SAM" id="MobiDB-lite"/>
    </source>
</evidence>